<dbReference type="AlphaFoldDB" id="A0A1A2T227"/>
<dbReference type="PROSITE" id="PS51898">
    <property type="entry name" value="TYR_RECOMBINASE"/>
    <property type="match status" value="1"/>
</dbReference>
<reference evidence="5 6" key="1">
    <citation type="submission" date="2016-06" db="EMBL/GenBank/DDBJ databases">
        <authorList>
            <person name="Kjaerup R.B."/>
            <person name="Dalgaard T.S."/>
            <person name="Juul-Madsen H.R."/>
        </authorList>
    </citation>
    <scope>NUCLEOTIDE SEQUENCE [LARGE SCALE GENOMIC DNA]</scope>
    <source>
        <strain evidence="5 6">E152</strain>
    </source>
</reference>
<sequence length="236" mass="25703">MLDQGAEANTAKSRDLALKRYAKWLVNEGELSSDPLLGLKPPKGDQKVVQAVTEDQLRRMIIACQGKSLTDRRDEAIIRLMAETGIRTNEVLDLQVPDVNLTDGLVTILRGKGGKGRVSPFSVQTASAIDRYLRARRAHRLSDTGALWLGGGGKGLGYHGLRKALKLRANAAGVENFHLHMLRHTAAIRWLSKNGSESGLMSVAGWKNRTMIDRYIGAAAASLAADEARRLNLGDI</sequence>
<keyword evidence="3" id="KW-0233">DNA recombination</keyword>
<protein>
    <submittedName>
        <fullName evidence="5">Recombinase XerD</fullName>
    </submittedName>
</protein>
<dbReference type="Proteomes" id="UP000092389">
    <property type="component" value="Unassembled WGS sequence"/>
</dbReference>
<evidence type="ECO:0000259" key="4">
    <source>
        <dbReference type="PROSITE" id="PS51898"/>
    </source>
</evidence>
<gene>
    <name evidence="5" type="ORF">A5683_00265</name>
</gene>
<evidence type="ECO:0000256" key="2">
    <source>
        <dbReference type="ARBA" id="ARBA00023125"/>
    </source>
</evidence>
<dbReference type="Pfam" id="PF00589">
    <property type="entry name" value="Phage_integrase"/>
    <property type="match status" value="1"/>
</dbReference>
<dbReference type="GO" id="GO:0015074">
    <property type="term" value="P:DNA integration"/>
    <property type="evidence" value="ECO:0007669"/>
    <property type="project" value="InterPro"/>
</dbReference>
<evidence type="ECO:0000313" key="6">
    <source>
        <dbReference type="Proteomes" id="UP000092389"/>
    </source>
</evidence>
<dbReference type="GO" id="GO:0006310">
    <property type="term" value="P:DNA recombination"/>
    <property type="evidence" value="ECO:0007669"/>
    <property type="project" value="UniProtKB-KW"/>
</dbReference>
<dbReference type="InterPro" id="IPR050090">
    <property type="entry name" value="Tyrosine_recombinase_XerCD"/>
</dbReference>
<proteinExistence type="inferred from homology"/>
<dbReference type="Gene3D" id="1.10.443.10">
    <property type="entry name" value="Intergrase catalytic core"/>
    <property type="match status" value="1"/>
</dbReference>
<dbReference type="InterPro" id="IPR013762">
    <property type="entry name" value="Integrase-like_cat_sf"/>
</dbReference>
<dbReference type="SUPFAM" id="SSF56349">
    <property type="entry name" value="DNA breaking-rejoining enzymes"/>
    <property type="match status" value="1"/>
</dbReference>
<dbReference type="InterPro" id="IPR002104">
    <property type="entry name" value="Integrase_catalytic"/>
</dbReference>
<name>A0A1A2T227_MYCNT</name>
<accession>A0A1A2T227</accession>
<dbReference type="PANTHER" id="PTHR30349">
    <property type="entry name" value="PHAGE INTEGRASE-RELATED"/>
    <property type="match status" value="1"/>
</dbReference>
<comment type="caution">
    <text evidence="5">The sequence shown here is derived from an EMBL/GenBank/DDBJ whole genome shotgun (WGS) entry which is preliminary data.</text>
</comment>
<dbReference type="GO" id="GO:0003677">
    <property type="term" value="F:DNA binding"/>
    <property type="evidence" value="ECO:0007669"/>
    <property type="project" value="UniProtKB-KW"/>
</dbReference>
<evidence type="ECO:0000313" key="5">
    <source>
        <dbReference type="EMBL" id="OBH70479.1"/>
    </source>
</evidence>
<dbReference type="EMBL" id="LZJU01000149">
    <property type="protein sequence ID" value="OBH70479.1"/>
    <property type="molecule type" value="Genomic_DNA"/>
</dbReference>
<evidence type="ECO:0000256" key="3">
    <source>
        <dbReference type="ARBA" id="ARBA00023172"/>
    </source>
</evidence>
<dbReference type="CDD" id="cd00397">
    <property type="entry name" value="DNA_BRE_C"/>
    <property type="match status" value="1"/>
</dbReference>
<organism evidence="5 6">
    <name type="scientific">Mycobacterium mantenii</name>
    <dbReference type="NCBI Taxonomy" id="560555"/>
    <lineage>
        <taxon>Bacteria</taxon>
        <taxon>Bacillati</taxon>
        <taxon>Actinomycetota</taxon>
        <taxon>Actinomycetes</taxon>
        <taxon>Mycobacteriales</taxon>
        <taxon>Mycobacteriaceae</taxon>
        <taxon>Mycobacterium</taxon>
        <taxon>Mycobacterium avium complex (MAC)</taxon>
    </lineage>
</organism>
<comment type="similarity">
    <text evidence="1">Belongs to the 'phage' integrase family.</text>
</comment>
<keyword evidence="2" id="KW-0238">DNA-binding</keyword>
<feature type="domain" description="Tyr recombinase" evidence="4">
    <location>
        <begin position="47"/>
        <end position="228"/>
    </location>
</feature>
<evidence type="ECO:0000256" key="1">
    <source>
        <dbReference type="ARBA" id="ARBA00008857"/>
    </source>
</evidence>
<dbReference type="PANTHER" id="PTHR30349:SF41">
    <property type="entry name" value="INTEGRASE_RECOMBINASE PROTEIN MJ0367-RELATED"/>
    <property type="match status" value="1"/>
</dbReference>
<dbReference type="InterPro" id="IPR011010">
    <property type="entry name" value="DNA_brk_join_enz"/>
</dbReference>